<organism evidence="2 3">
    <name type="scientific">Streptomyces fimbriatus</name>
    <dbReference type="NCBI Taxonomy" id="68197"/>
    <lineage>
        <taxon>Bacteria</taxon>
        <taxon>Bacillati</taxon>
        <taxon>Actinomycetota</taxon>
        <taxon>Actinomycetes</taxon>
        <taxon>Kitasatosporales</taxon>
        <taxon>Streptomycetaceae</taxon>
        <taxon>Streptomyces</taxon>
    </lineage>
</organism>
<comment type="caution">
    <text evidence="2">The sequence shown here is derived from an EMBL/GenBank/DDBJ whole genome shotgun (WGS) entry which is preliminary data.</text>
</comment>
<reference evidence="3" key="1">
    <citation type="journal article" date="2019" name="Int. J. Syst. Evol. Microbiol.">
        <title>The Global Catalogue of Microorganisms (GCM) 10K type strain sequencing project: providing services to taxonomists for standard genome sequencing and annotation.</title>
        <authorList>
            <consortium name="The Broad Institute Genomics Platform"/>
            <consortium name="The Broad Institute Genome Sequencing Center for Infectious Disease"/>
            <person name="Wu L."/>
            <person name="Ma J."/>
        </authorList>
    </citation>
    <scope>NUCLEOTIDE SEQUENCE [LARGE SCALE GENOMIC DNA]</scope>
    <source>
        <strain evidence="3">CCM 8479</strain>
    </source>
</reference>
<feature type="region of interest" description="Disordered" evidence="1">
    <location>
        <begin position="67"/>
        <end position="98"/>
    </location>
</feature>
<proteinExistence type="predicted"/>
<dbReference type="Proteomes" id="UP001596156">
    <property type="component" value="Unassembled WGS sequence"/>
</dbReference>
<feature type="compositionally biased region" description="Polar residues" evidence="1">
    <location>
        <begin position="70"/>
        <end position="79"/>
    </location>
</feature>
<dbReference type="RefSeq" id="WP_344645430.1">
    <property type="nucleotide sequence ID" value="NZ_BAAASS010000016.1"/>
</dbReference>
<evidence type="ECO:0000256" key="1">
    <source>
        <dbReference type="SAM" id="MobiDB-lite"/>
    </source>
</evidence>
<sequence length="98" mass="10362">MRCDNATPGTSAVGCVIPSCAPVDVVSLSGPHPNHARHVRDAQASGLPGAYPDGQPLHRLTDQALRDRNGNTACPQATSGGYPRPNDYSCDEYPFRST</sequence>
<gene>
    <name evidence="2" type="ORF">ACFPN6_23140</name>
</gene>
<evidence type="ECO:0000313" key="3">
    <source>
        <dbReference type="Proteomes" id="UP001596156"/>
    </source>
</evidence>
<name>A0ABW0DBF4_STRFI</name>
<accession>A0ABW0DBF4</accession>
<dbReference type="EMBL" id="JBHSKL010000029">
    <property type="protein sequence ID" value="MFC5227424.1"/>
    <property type="molecule type" value="Genomic_DNA"/>
</dbReference>
<keyword evidence="3" id="KW-1185">Reference proteome</keyword>
<protein>
    <submittedName>
        <fullName evidence="2">Uncharacterized protein</fullName>
    </submittedName>
</protein>
<dbReference type="PROSITE" id="PS51257">
    <property type="entry name" value="PROKAR_LIPOPROTEIN"/>
    <property type="match status" value="1"/>
</dbReference>
<evidence type="ECO:0000313" key="2">
    <source>
        <dbReference type="EMBL" id="MFC5227424.1"/>
    </source>
</evidence>